<organism evidence="1 2">
    <name type="scientific">Cavenderia fasciculata</name>
    <name type="common">Slime mold</name>
    <name type="synonym">Dictyostelium fasciculatum</name>
    <dbReference type="NCBI Taxonomy" id="261658"/>
    <lineage>
        <taxon>Eukaryota</taxon>
        <taxon>Amoebozoa</taxon>
        <taxon>Evosea</taxon>
        <taxon>Eumycetozoa</taxon>
        <taxon>Dictyostelia</taxon>
        <taxon>Acytosteliales</taxon>
        <taxon>Cavenderiaceae</taxon>
        <taxon>Cavenderia</taxon>
    </lineage>
</organism>
<dbReference type="KEGG" id="dfa:DFA_02976"/>
<evidence type="ECO:0000313" key="2">
    <source>
        <dbReference type="Proteomes" id="UP000007797"/>
    </source>
</evidence>
<dbReference type="EMBL" id="GL883006">
    <property type="protein sequence ID" value="EGG24732.1"/>
    <property type="molecule type" value="Genomic_DNA"/>
</dbReference>
<sequence length="60" mass="6915">MVCRQVHINNLPASTKCSNLNYVAKQESLQELVNCVNAFMSYHYMSINTRRSKTKGLESY</sequence>
<dbReference type="Proteomes" id="UP000007797">
    <property type="component" value="Unassembled WGS sequence"/>
</dbReference>
<dbReference type="GeneID" id="14876890"/>
<dbReference type="RefSeq" id="XP_004362583.1">
    <property type="nucleotide sequence ID" value="XM_004362526.1"/>
</dbReference>
<gene>
    <name evidence="1" type="ORF">DFA_02976</name>
</gene>
<protein>
    <submittedName>
        <fullName evidence="1">Uncharacterized protein</fullName>
    </submittedName>
</protein>
<keyword evidence="2" id="KW-1185">Reference proteome</keyword>
<name>F4PG98_CACFS</name>
<dbReference type="AlphaFoldDB" id="F4PG98"/>
<proteinExistence type="predicted"/>
<accession>F4PG98</accession>
<evidence type="ECO:0000313" key="1">
    <source>
        <dbReference type="EMBL" id="EGG24732.1"/>
    </source>
</evidence>
<reference evidence="2" key="1">
    <citation type="journal article" date="2011" name="Genome Res.">
        <title>Phylogeny-wide analysis of social amoeba genomes highlights ancient origins for complex intercellular communication.</title>
        <authorList>
            <person name="Heidel A.J."/>
            <person name="Lawal H.M."/>
            <person name="Felder M."/>
            <person name="Schilde C."/>
            <person name="Helps N.R."/>
            <person name="Tunggal B."/>
            <person name="Rivero F."/>
            <person name="John U."/>
            <person name="Schleicher M."/>
            <person name="Eichinger L."/>
            <person name="Platzer M."/>
            <person name="Noegel A.A."/>
            <person name="Schaap P."/>
            <person name="Gloeckner G."/>
        </authorList>
    </citation>
    <scope>NUCLEOTIDE SEQUENCE [LARGE SCALE GENOMIC DNA]</scope>
    <source>
        <strain evidence="2">SH3</strain>
    </source>
</reference>